<dbReference type="InterPro" id="IPR027417">
    <property type="entry name" value="P-loop_NTPase"/>
</dbReference>
<comment type="caution">
    <text evidence="4">The sequence shown here is derived from an EMBL/GenBank/DDBJ whole genome shotgun (WGS) entry which is preliminary data.</text>
</comment>
<evidence type="ECO:0000313" key="4">
    <source>
        <dbReference type="EMBL" id="GFR90365.1"/>
    </source>
</evidence>
<dbReference type="GO" id="GO:0008467">
    <property type="term" value="F:[heparan sulfate]-glucosamine 3-sulfotransferase activity"/>
    <property type="evidence" value="ECO:0007669"/>
    <property type="project" value="TreeGrafter"/>
</dbReference>
<feature type="binding site" evidence="2">
    <location>
        <begin position="76"/>
        <end position="80"/>
    </location>
    <ligand>
        <name>3'-phosphoadenylyl sulfate</name>
        <dbReference type="ChEBI" id="CHEBI:58339"/>
    </ligand>
</feature>
<dbReference type="PANTHER" id="PTHR10605">
    <property type="entry name" value="HEPARAN SULFATE SULFOTRANSFERASE"/>
    <property type="match status" value="1"/>
</dbReference>
<dbReference type="SUPFAM" id="SSF52540">
    <property type="entry name" value="P-loop containing nucleoside triphosphate hydrolases"/>
    <property type="match status" value="1"/>
</dbReference>
<feature type="disulfide bond" evidence="3">
    <location>
        <begin position="60"/>
        <end position="71"/>
    </location>
</feature>
<reference evidence="4 5" key="1">
    <citation type="journal article" date="2021" name="Elife">
        <title>Chloroplast acquisition without the gene transfer in kleptoplastic sea slugs, Plakobranchus ocellatus.</title>
        <authorList>
            <person name="Maeda T."/>
            <person name="Takahashi S."/>
            <person name="Yoshida T."/>
            <person name="Shimamura S."/>
            <person name="Takaki Y."/>
            <person name="Nagai Y."/>
            <person name="Toyoda A."/>
            <person name="Suzuki Y."/>
            <person name="Arimoto A."/>
            <person name="Ishii H."/>
            <person name="Satoh N."/>
            <person name="Nishiyama T."/>
            <person name="Hasebe M."/>
            <person name="Maruyama T."/>
            <person name="Minagawa J."/>
            <person name="Obokata J."/>
            <person name="Shigenobu S."/>
        </authorList>
    </citation>
    <scope>NUCLEOTIDE SEQUENCE [LARGE SCALE GENOMIC DNA]</scope>
</reference>
<dbReference type="AlphaFoldDB" id="A0AAV4H1E4"/>
<dbReference type="Proteomes" id="UP000762676">
    <property type="component" value="Unassembled WGS sequence"/>
</dbReference>
<dbReference type="PANTHER" id="PTHR10605:SF72">
    <property type="entry name" value="HEPARAN SULFATE 3-O SULFOTRANSFERASE-B, ISOFORM A"/>
    <property type="match status" value="1"/>
</dbReference>
<keyword evidence="5" id="KW-1185">Reference proteome</keyword>
<accession>A0AAV4H1E4</accession>
<dbReference type="Gene3D" id="3.40.50.300">
    <property type="entry name" value="P-loop containing nucleotide triphosphate hydrolases"/>
    <property type="match status" value="1"/>
</dbReference>
<feature type="binding site" evidence="2">
    <location>
        <position position="59"/>
    </location>
    <ligand>
        <name>3'-phosphoadenylyl sulfate</name>
        <dbReference type="ChEBI" id="CHEBI:58339"/>
    </ligand>
</feature>
<dbReference type="EMBL" id="BMAT01001684">
    <property type="protein sequence ID" value="GFR90365.1"/>
    <property type="molecule type" value="Genomic_DNA"/>
</dbReference>
<evidence type="ECO:0000313" key="5">
    <source>
        <dbReference type="Proteomes" id="UP000762676"/>
    </source>
</evidence>
<organism evidence="4 5">
    <name type="scientific">Elysia marginata</name>
    <dbReference type="NCBI Taxonomy" id="1093978"/>
    <lineage>
        <taxon>Eukaryota</taxon>
        <taxon>Metazoa</taxon>
        <taxon>Spiralia</taxon>
        <taxon>Lophotrochozoa</taxon>
        <taxon>Mollusca</taxon>
        <taxon>Gastropoda</taxon>
        <taxon>Heterobranchia</taxon>
        <taxon>Euthyneura</taxon>
        <taxon>Panpulmonata</taxon>
        <taxon>Sacoglossa</taxon>
        <taxon>Placobranchoidea</taxon>
        <taxon>Plakobranchidae</taxon>
        <taxon>Elysia</taxon>
    </lineage>
</organism>
<dbReference type="InterPro" id="IPR037359">
    <property type="entry name" value="NST/OST"/>
</dbReference>
<keyword evidence="1" id="KW-0808">Transferase</keyword>
<evidence type="ECO:0000256" key="1">
    <source>
        <dbReference type="ARBA" id="ARBA00022679"/>
    </source>
</evidence>
<evidence type="ECO:0000256" key="2">
    <source>
        <dbReference type="PIRSR" id="PIRSR637359-2"/>
    </source>
</evidence>
<sequence length="115" mass="13614">MRIRLMSSSNYSLFQLHVLDSSMLVKDPAAEIQKVEMFLGIRSIITDSNFHFDEQKGFYCKRPFYSQNIVCLGKGKGKPHPLLPKEVKQLLYEFYREHNEKLFKVIGKRFDWLPQ</sequence>
<proteinExistence type="predicted"/>
<evidence type="ECO:0000256" key="3">
    <source>
        <dbReference type="PIRSR" id="PIRSR637359-3"/>
    </source>
</evidence>
<keyword evidence="3" id="KW-1015">Disulfide bond</keyword>
<protein>
    <submittedName>
        <fullName evidence="4">Sulfotransferase</fullName>
    </submittedName>
</protein>
<gene>
    <name evidence="4" type="ORF">ElyMa_000816200</name>
</gene>
<name>A0AAV4H1E4_9GAST</name>